<feature type="compositionally biased region" description="Low complexity" evidence="1">
    <location>
        <begin position="183"/>
        <end position="204"/>
    </location>
</feature>
<evidence type="ECO:0000256" key="1">
    <source>
        <dbReference type="SAM" id="MobiDB-lite"/>
    </source>
</evidence>
<keyword evidence="3" id="KW-1185">Reference proteome</keyword>
<organism evidence="2 3">
    <name type="scientific">Botryotinia narcissicola</name>
    <dbReference type="NCBI Taxonomy" id="278944"/>
    <lineage>
        <taxon>Eukaryota</taxon>
        <taxon>Fungi</taxon>
        <taxon>Dikarya</taxon>
        <taxon>Ascomycota</taxon>
        <taxon>Pezizomycotina</taxon>
        <taxon>Leotiomycetes</taxon>
        <taxon>Helotiales</taxon>
        <taxon>Sclerotiniaceae</taxon>
        <taxon>Botryotinia</taxon>
    </lineage>
</organism>
<dbReference type="OrthoDB" id="3561969at2759"/>
<gene>
    <name evidence="2" type="ORF">BOTNAR_0638g00030</name>
</gene>
<dbReference type="AlphaFoldDB" id="A0A4Z1HAA1"/>
<feature type="compositionally biased region" description="Basic and acidic residues" evidence="1">
    <location>
        <begin position="105"/>
        <end position="115"/>
    </location>
</feature>
<feature type="compositionally biased region" description="Basic and acidic residues" evidence="1">
    <location>
        <begin position="249"/>
        <end position="276"/>
    </location>
</feature>
<name>A0A4Z1HAA1_9HELO</name>
<accession>A0A4Z1HAA1</accession>
<feature type="region of interest" description="Disordered" evidence="1">
    <location>
        <begin position="328"/>
        <end position="359"/>
    </location>
</feature>
<feature type="region of interest" description="Disordered" evidence="1">
    <location>
        <begin position="96"/>
        <end position="137"/>
    </location>
</feature>
<evidence type="ECO:0000313" key="2">
    <source>
        <dbReference type="EMBL" id="TGO45795.1"/>
    </source>
</evidence>
<proteinExistence type="predicted"/>
<feature type="compositionally biased region" description="Acidic residues" evidence="1">
    <location>
        <begin position="163"/>
        <end position="173"/>
    </location>
</feature>
<protein>
    <submittedName>
        <fullName evidence="2">Uncharacterized protein</fullName>
    </submittedName>
</protein>
<reference evidence="2 3" key="1">
    <citation type="submission" date="2017-12" db="EMBL/GenBank/DDBJ databases">
        <title>Comparative genomics of Botrytis spp.</title>
        <authorList>
            <person name="Valero-Jimenez C.A."/>
            <person name="Tapia P."/>
            <person name="Veloso J."/>
            <person name="Silva-Moreno E."/>
            <person name="Staats M."/>
            <person name="Valdes J.H."/>
            <person name="Van Kan J.A.L."/>
        </authorList>
    </citation>
    <scope>NUCLEOTIDE SEQUENCE [LARGE SCALE GENOMIC DNA]</scope>
    <source>
        <strain evidence="2 3">MUCL2120</strain>
    </source>
</reference>
<evidence type="ECO:0000313" key="3">
    <source>
        <dbReference type="Proteomes" id="UP000297452"/>
    </source>
</evidence>
<feature type="region of interest" description="Disordered" evidence="1">
    <location>
        <begin position="1"/>
        <end position="30"/>
    </location>
</feature>
<feature type="region of interest" description="Disordered" evidence="1">
    <location>
        <begin position="156"/>
        <end position="209"/>
    </location>
</feature>
<comment type="caution">
    <text evidence="2">The sequence shown here is derived from an EMBL/GenBank/DDBJ whole genome shotgun (WGS) entry which is preliminary data.</text>
</comment>
<dbReference type="EMBL" id="PQXJ01000636">
    <property type="protein sequence ID" value="TGO45795.1"/>
    <property type="molecule type" value="Genomic_DNA"/>
</dbReference>
<sequence length="359" mass="40653">MPARKSTFSPNTNNHNPSRTYSKNHNSPYQNDWVTMTETTISEEEDIKCTPVSKETKTTSSPARNVSVDKVYIPLNSSSLTKSRHHYWVVTYPSTSSLTMPNSEASHEASRHIGPETETGTGFPRYSPGAVEKPPRFLERNGYGYDIDIDSDFATNLDMENNPYDDDDDDDDDAYHYTHKPNPSLSHPAHLSHSPPSSPSLSSHIPRTPHSLHTPDLVSFFPALENRAEHFNDYFKNIRFFEDPITLRIPRDPEPDRQSHDTSDSEASRRDERLEKDDDDNDNKKQTPPLENRGNKTAASCIRIHVDESFQQTSSILHISDLDTEYEQDPHLDFYPESDFDISSVSSSSASSEDKVDGC</sequence>
<dbReference type="Proteomes" id="UP000297452">
    <property type="component" value="Unassembled WGS sequence"/>
</dbReference>
<feature type="region of interest" description="Disordered" evidence="1">
    <location>
        <begin position="248"/>
        <end position="296"/>
    </location>
</feature>